<evidence type="ECO:0000313" key="2">
    <source>
        <dbReference type="Proteomes" id="UP000251166"/>
    </source>
</evidence>
<dbReference type="EMBL" id="CP030760">
    <property type="protein sequence ID" value="AXA39446.1"/>
    <property type="molecule type" value="Genomic_DNA"/>
</dbReference>
<organism evidence="1 2">
    <name type="scientific">Rhizobium leguminosarum</name>
    <dbReference type="NCBI Taxonomy" id="384"/>
    <lineage>
        <taxon>Bacteria</taxon>
        <taxon>Pseudomonadati</taxon>
        <taxon>Pseudomonadota</taxon>
        <taxon>Alphaproteobacteria</taxon>
        <taxon>Hyphomicrobiales</taxon>
        <taxon>Rhizobiaceae</taxon>
        <taxon>Rhizobium/Agrobacterium group</taxon>
        <taxon>Rhizobium</taxon>
    </lineage>
</organism>
<dbReference type="AlphaFoldDB" id="A0A2Z4YDV7"/>
<gene>
    <name evidence="1" type="ORF">DLJ82_1845</name>
</gene>
<protein>
    <submittedName>
        <fullName evidence="1">Uncharacterized protein</fullName>
    </submittedName>
</protein>
<evidence type="ECO:0000313" key="1">
    <source>
        <dbReference type="EMBL" id="AXA39446.1"/>
    </source>
</evidence>
<accession>A0A2Z4YDV7</accession>
<sequence length="204" mass="22586">MDWHASVVPGKIARPLSQRGRKNLQPLVAIARYQMESGKSRASSAITWLDVQAIRPGRIPGCLANHTRDPIHEWFCFQSRHCSIIILSQLLFEVLLLNCGHDKAASQAFHAAAARRCAASLARPQTQKRPHYGAGLDGSFSRDRCRGTAPACRHGHSGRRGRRVRRAWPVGLRQASAVAWRPGREADVAGSCLDGIRSALFRWP</sequence>
<proteinExistence type="predicted"/>
<name>A0A2Z4YDV7_RHILE</name>
<dbReference type="Proteomes" id="UP000251166">
    <property type="component" value="Chromosome"/>
</dbReference>
<reference evidence="1 2" key="1">
    <citation type="submission" date="2018-07" db="EMBL/GenBank/DDBJ databases">
        <title>Rhizobium leguminosarum strain:ATCC 14479 Genome sequencing and assembly.</title>
        <authorList>
            <person name="Chakraborty R."/>
        </authorList>
    </citation>
    <scope>NUCLEOTIDE SEQUENCE [LARGE SCALE GENOMIC DNA]</scope>
    <source>
        <strain evidence="1 2">ATCC 14479</strain>
    </source>
</reference>